<dbReference type="OrthoDB" id="3366231at2759"/>
<accession>A0A2X0NF95</accession>
<name>A0A2X0NF95_9BASI</name>
<evidence type="ECO:0000313" key="1">
    <source>
        <dbReference type="EMBL" id="SDA03797.1"/>
    </source>
</evidence>
<dbReference type="Proteomes" id="UP000249723">
    <property type="component" value="Unassembled WGS sequence"/>
</dbReference>
<dbReference type="EMBL" id="FMWP01000138">
    <property type="protein sequence ID" value="SDA03797.1"/>
    <property type="molecule type" value="Genomic_DNA"/>
</dbReference>
<sequence>MSYKTTRPLVAPPDAESIQATFVAVDEFPDWLARHHGSSTRPRRPTLDLGLDGADSRIQRSTLTNLESMLRTGNRFGRELAPAKARAGWDTAEETVLRLCLPPSRDRRTHNRPTSSTDVAMLICDSYTGDRGPHDLYLQRHSDRCPDLVGPSTKSLARSICLRCLSVTHYSYPQRKIASTSTLLFAGSTNLGRRSAKTESRIHNGVRLSVSVLMSKAKRRTKTAMMRMKTARNERKRFRLIFTCSFLTKVKEKGSSGSTQVSHFPHCTQRLFPESVIDGDFQADTDRLNYIQYHQERLRLTTAQGVTNAILILIELDVR</sequence>
<protein>
    <submittedName>
        <fullName evidence="1">BZ3500_MvSof-1268-A1-R1_Chr11-1g03237 protein</fullName>
    </submittedName>
</protein>
<dbReference type="AlphaFoldDB" id="A0A2X0NF95"/>
<keyword evidence="2" id="KW-1185">Reference proteome</keyword>
<gene>
    <name evidence="1" type="ORF">BZ3500_MVSOF-1268-A1-R1_CHR11-1G03237</name>
</gene>
<evidence type="ECO:0000313" key="2">
    <source>
        <dbReference type="Proteomes" id="UP000249723"/>
    </source>
</evidence>
<reference evidence="2" key="1">
    <citation type="submission" date="2016-10" db="EMBL/GenBank/DDBJ databases">
        <authorList>
            <person name="Jeantristanb JTB J.-T."/>
            <person name="Ricardo R."/>
        </authorList>
    </citation>
    <scope>NUCLEOTIDE SEQUENCE [LARGE SCALE GENOMIC DNA]</scope>
</reference>
<organism evidence="1 2">
    <name type="scientific">Microbotryum saponariae</name>
    <dbReference type="NCBI Taxonomy" id="289078"/>
    <lineage>
        <taxon>Eukaryota</taxon>
        <taxon>Fungi</taxon>
        <taxon>Dikarya</taxon>
        <taxon>Basidiomycota</taxon>
        <taxon>Pucciniomycotina</taxon>
        <taxon>Microbotryomycetes</taxon>
        <taxon>Microbotryales</taxon>
        <taxon>Microbotryaceae</taxon>
        <taxon>Microbotryum</taxon>
    </lineage>
</organism>
<proteinExistence type="predicted"/>